<evidence type="ECO:0000256" key="1">
    <source>
        <dbReference type="SAM" id="MobiDB-lite"/>
    </source>
</evidence>
<reference evidence="2" key="1">
    <citation type="submission" date="2023-03" db="EMBL/GenBank/DDBJ databases">
        <title>Massive genome expansion in bonnet fungi (Mycena s.s.) driven by repeated elements and novel gene families across ecological guilds.</title>
        <authorList>
            <consortium name="Lawrence Berkeley National Laboratory"/>
            <person name="Harder C.B."/>
            <person name="Miyauchi S."/>
            <person name="Viragh M."/>
            <person name="Kuo A."/>
            <person name="Thoen E."/>
            <person name="Andreopoulos B."/>
            <person name="Lu D."/>
            <person name="Skrede I."/>
            <person name="Drula E."/>
            <person name="Henrissat B."/>
            <person name="Morin E."/>
            <person name="Kohler A."/>
            <person name="Barry K."/>
            <person name="LaButti K."/>
            <person name="Morin E."/>
            <person name="Salamov A."/>
            <person name="Lipzen A."/>
            <person name="Mereny Z."/>
            <person name="Hegedus B."/>
            <person name="Baldrian P."/>
            <person name="Stursova M."/>
            <person name="Weitz H."/>
            <person name="Taylor A."/>
            <person name="Grigoriev I.V."/>
            <person name="Nagy L.G."/>
            <person name="Martin F."/>
            <person name="Kauserud H."/>
        </authorList>
    </citation>
    <scope>NUCLEOTIDE SEQUENCE</scope>
    <source>
        <strain evidence="2">CBHHK067</strain>
    </source>
</reference>
<feature type="compositionally biased region" description="Polar residues" evidence="1">
    <location>
        <begin position="7"/>
        <end position="33"/>
    </location>
</feature>
<keyword evidence="3" id="KW-1185">Reference proteome</keyword>
<evidence type="ECO:0000313" key="3">
    <source>
        <dbReference type="Proteomes" id="UP001221757"/>
    </source>
</evidence>
<dbReference type="AlphaFoldDB" id="A0AAD7DCR2"/>
<dbReference type="Proteomes" id="UP001221757">
    <property type="component" value="Unassembled WGS sequence"/>
</dbReference>
<feature type="region of interest" description="Disordered" evidence="1">
    <location>
        <begin position="76"/>
        <end position="95"/>
    </location>
</feature>
<comment type="caution">
    <text evidence="2">The sequence shown here is derived from an EMBL/GenBank/DDBJ whole genome shotgun (WGS) entry which is preliminary data.</text>
</comment>
<dbReference type="EMBL" id="JARKIE010000080">
    <property type="protein sequence ID" value="KAJ7688267.1"/>
    <property type="molecule type" value="Genomic_DNA"/>
</dbReference>
<protein>
    <submittedName>
        <fullName evidence="2">Uncharacterized protein</fullName>
    </submittedName>
</protein>
<feature type="region of interest" description="Disordered" evidence="1">
    <location>
        <begin position="1"/>
        <end position="34"/>
    </location>
</feature>
<proteinExistence type="predicted"/>
<accession>A0AAD7DCR2</accession>
<organism evidence="2 3">
    <name type="scientific">Mycena rosella</name>
    <name type="common">Pink bonnet</name>
    <name type="synonym">Agaricus rosellus</name>
    <dbReference type="NCBI Taxonomy" id="1033263"/>
    <lineage>
        <taxon>Eukaryota</taxon>
        <taxon>Fungi</taxon>
        <taxon>Dikarya</taxon>
        <taxon>Basidiomycota</taxon>
        <taxon>Agaricomycotina</taxon>
        <taxon>Agaricomycetes</taxon>
        <taxon>Agaricomycetidae</taxon>
        <taxon>Agaricales</taxon>
        <taxon>Marasmiineae</taxon>
        <taxon>Mycenaceae</taxon>
        <taxon>Mycena</taxon>
    </lineage>
</organism>
<gene>
    <name evidence="2" type="ORF">B0H17DRAFT_1135722</name>
</gene>
<name>A0AAD7DCR2_MYCRO</name>
<sequence>MPRVPAQASNRQAVRNAATAMSSRVHVTTSDRSISGRVREVRTSLNATRIDKARREEARKEKERLEHLTRRQRRELDALRDVPEPYPDDNKWEDDALHGRAPAQISHAGEALPEDPERADSDLFQGLRLNQRGLWGRRRRYHDTRMRQNRTQLQVDVFAKQLECMADAYLELGVDVAGSDGLAGSYPPAEDAEVRQQLNVVVVDVFSTSRQDLCLVDGDVYLASACA</sequence>
<evidence type="ECO:0000313" key="2">
    <source>
        <dbReference type="EMBL" id="KAJ7688267.1"/>
    </source>
</evidence>